<protein>
    <submittedName>
        <fullName evidence="4">Pep_M12B_propep domain-containing protein</fullName>
    </submittedName>
</protein>
<proteinExistence type="predicted"/>
<organism evidence="4 5">
    <name type="scientific">Glossina pallidipes</name>
    <name type="common">Tsetse fly</name>
    <dbReference type="NCBI Taxonomy" id="7398"/>
    <lineage>
        <taxon>Eukaryota</taxon>
        <taxon>Metazoa</taxon>
        <taxon>Ecdysozoa</taxon>
        <taxon>Arthropoda</taxon>
        <taxon>Hexapoda</taxon>
        <taxon>Insecta</taxon>
        <taxon>Pterygota</taxon>
        <taxon>Neoptera</taxon>
        <taxon>Endopterygota</taxon>
        <taxon>Diptera</taxon>
        <taxon>Brachycera</taxon>
        <taxon>Muscomorpha</taxon>
        <taxon>Hippoboscoidea</taxon>
        <taxon>Glossinidae</taxon>
        <taxon>Glossina</taxon>
    </lineage>
</organism>
<dbReference type="GO" id="GO:0007219">
    <property type="term" value="P:Notch signaling pathway"/>
    <property type="evidence" value="ECO:0007669"/>
    <property type="project" value="TreeGrafter"/>
</dbReference>
<dbReference type="PANTHER" id="PTHR45702:SF2">
    <property type="entry name" value="KUZBANIAN, ISOFORM A"/>
    <property type="match status" value="1"/>
</dbReference>
<feature type="region of interest" description="Disordered" evidence="2">
    <location>
        <begin position="183"/>
        <end position="230"/>
    </location>
</feature>
<sequence length="266" mass="30688">MNIYCIVTALLIRKEAITKEGYYRIMHIHIVCGNYNMLNISDQNNPVRLNEYISHYETLNYDHQHIRASHHRARRSVTKDHYVHLKFQAHGRDFHLRLKRDLYTFSDKLEIIDNNNGPLDVATDHIYDGQVIGDRNSYVFGSILDGVFEGKIITERDAYYVEHAKRYFPQNFTQIQHKPQWESMALHSSSSSIGSSNSTGSGTDSIQDDLNSNNKTRTTNTSSVSASKKSIADHHDDVIKTIGFHSVIYKDAHVDDVYQQRREEGE</sequence>
<evidence type="ECO:0000259" key="3">
    <source>
        <dbReference type="Pfam" id="PF01562"/>
    </source>
</evidence>
<evidence type="ECO:0000256" key="1">
    <source>
        <dbReference type="ARBA" id="ARBA00023157"/>
    </source>
</evidence>
<keyword evidence="5" id="KW-1185">Reference proteome</keyword>
<dbReference type="InterPro" id="IPR002870">
    <property type="entry name" value="Peptidase_M12B_N"/>
</dbReference>
<evidence type="ECO:0000256" key="2">
    <source>
        <dbReference type="SAM" id="MobiDB-lite"/>
    </source>
</evidence>
<dbReference type="AlphaFoldDB" id="A0A1B0A837"/>
<accession>A0A1B0A837</accession>
<evidence type="ECO:0000313" key="5">
    <source>
        <dbReference type="Proteomes" id="UP000092445"/>
    </source>
</evidence>
<dbReference type="STRING" id="7398.A0A1B0A837"/>
<reference evidence="4" key="2">
    <citation type="submission" date="2020-05" db="UniProtKB">
        <authorList>
            <consortium name="EnsemblMetazoa"/>
        </authorList>
    </citation>
    <scope>IDENTIFICATION</scope>
    <source>
        <strain evidence="4">IAEA</strain>
    </source>
</reference>
<feature type="domain" description="Peptidase M12B propeptide" evidence="3">
    <location>
        <begin position="46"/>
        <end position="103"/>
    </location>
</feature>
<evidence type="ECO:0000313" key="4">
    <source>
        <dbReference type="EnsemblMetazoa" id="GPAI037267-PA"/>
    </source>
</evidence>
<name>A0A1B0A837_GLOPL</name>
<keyword evidence="1" id="KW-1015">Disulfide bond</keyword>
<dbReference type="GO" id="GO:0006509">
    <property type="term" value="P:membrane protein ectodomain proteolysis"/>
    <property type="evidence" value="ECO:0007669"/>
    <property type="project" value="TreeGrafter"/>
</dbReference>
<reference evidence="5" key="1">
    <citation type="submission" date="2014-03" db="EMBL/GenBank/DDBJ databases">
        <authorList>
            <person name="Aksoy S."/>
            <person name="Warren W."/>
            <person name="Wilson R.K."/>
        </authorList>
    </citation>
    <scope>NUCLEOTIDE SEQUENCE [LARGE SCALE GENOMIC DNA]</scope>
    <source>
        <strain evidence="5">IAEA</strain>
    </source>
</reference>
<dbReference type="Proteomes" id="UP000092445">
    <property type="component" value="Unassembled WGS sequence"/>
</dbReference>
<dbReference type="GO" id="GO:0005886">
    <property type="term" value="C:plasma membrane"/>
    <property type="evidence" value="ECO:0007669"/>
    <property type="project" value="TreeGrafter"/>
</dbReference>
<feature type="compositionally biased region" description="Low complexity" evidence="2">
    <location>
        <begin position="188"/>
        <end position="225"/>
    </location>
</feature>
<dbReference type="Pfam" id="PF01562">
    <property type="entry name" value="Pep_M12B_propep"/>
    <property type="match status" value="1"/>
</dbReference>
<dbReference type="EnsemblMetazoa" id="GPAI037267-RA">
    <property type="protein sequence ID" value="GPAI037267-PA"/>
    <property type="gene ID" value="GPAI037267"/>
</dbReference>
<dbReference type="VEuPathDB" id="VectorBase:GPAI037267"/>
<dbReference type="GO" id="GO:0004222">
    <property type="term" value="F:metalloendopeptidase activity"/>
    <property type="evidence" value="ECO:0007669"/>
    <property type="project" value="TreeGrafter"/>
</dbReference>
<dbReference type="PANTHER" id="PTHR45702">
    <property type="entry name" value="ADAM10/ADAM17 METALLOPEPTIDASE FAMILY MEMBER"/>
    <property type="match status" value="1"/>
</dbReference>
<dbReference type="InterPro" id="IPR051489">
    <property type="entry name" value="ADAM_Metalloproteinase"/>
</dbReference>